<keyword evidence="5" id="KW-0820">tRNA-binding</keyword>
<dbReference type="GO" id="GO:0005829">
    <property type="term" value="C:cytosol"/>
    <property type="evidence" value="ECO:0007669"/>
    <property type="project" value="TreeGrafter"/>
</dbReference>
<evidence type="ECO:0000256" key="9">
    <source>
        <dbReference type="ARBA" id="ARBA00022833"/>
    </source>
</evidence>
<keyword evidence="9" id="KW-0862">Zinc</keyword>
<dbReference type="InterPro" id="IPR018165">
    <property type="entry name" value="Ala-tRNA-synth_IIc_core"/>
</dbReference>
<proteinExistence type="inferred from homology"/>
<dbReference type="InterPro" id="IPR045864">
    <property type="entry name" value="aa-tRNA-synth_II/BPL/LPL"/>
</dbReference>
<keyword evidence="11" id="KW-0694">RNA-binding</keyword>
<dbReference type="FunFam" id="3.30.54.20:FF:000001">
    <property type="entry name" value="Alanine--tRNA ligase"/>
    <property type="match status" value="1"/>
</dbReference>
<dbReference type="Pfam" id="PF01411">
    <property type="entry name" value="tRNA-synt_2c"/>
    <property type="match status" value="1"/>
</dbReference>
<evidence type="ECO:0000256" key="7">
    <source>
        <dbReference type="ARBA" id="ARBA00022723"/>
    </source>
</evidence>
<dbReference type="GO" id="GO:0046872">
    <property type="term" value="F:metal ion binding"/>
    <property type="evidence" value="ECO:0007669"/>
    <property type="project" value="UniProtKB-KW"/>
</dbReference>
<dbReference type="Gene3D" id="2.40.30.130">
    <property type="match status" value="1"/>
</dbReference>
<dbReference type="InterPro" id="IPR023033">
    <property type="entry name" value="Ala_tRNA_ligase_euk/bac"/>
</dbReference>
<dbReference type="InterPro" id="IPR009000">
    <property type="entry name" value="Transl_B-barrel_sf"/>
</dbReference>
<name>A0A6J6HQ35_9ZZZZ</name>
<feature type="coiled-coil region" evidence="14">
    <location>
        <begin position="733"/>
        <end position="760"/>
    </location>
</feature>
<keyword evidence="14" id="KW-0175">Coiled coil</keyword>
<dbReference type="InterPro" id="IPR012947">
    <property type="entry name" value="tRNA_SAD"/>
</dbReference>
<dbReference type="Gene3D" id="3.30.54.20">
    <property type="match status" value="1"/>
</dbReference>
<organism evidence="16">
    <name type="scientific">freshwater metagenome</name>
    <dbReference type="NCBI Taxonomy" id="449393"/>
    <lineage>
        <taxon>unclassified sequences</taxon>
        <taxon>metagenomes</taxon>
        <taxon>ecological metagenomes</taxon>
    </lineage>
</organism>
<dbReference type="GO" id="GO:0005524">
    <property type="term" value="F:ATP binding"/>
    <property type="evidence" value="ECO:0007669"/>
    <property type="project" value="UniProtKB-KW"/>
</dbReference>
<dbReference type="InterPro" id="IPR003156">
    <property type="entry name" value="DHHA1_dom"/>
</dbReference>
<dbReference type="PRINTS" id="PR00980">
    <property type="entry name" value="TRNASYNTHALA"/>
</dbReference>
<dbReference type="EC" id="6.1.1.7" evidence="3"/>
<sequence>MQTAEIRRRWLDFFESKGHTVVPSASLISEDPSLLFTVAGMVPFIPYMSGLVPAPFNRATSVQKCVRTLDIEEVGKTTRHGTFFQMNGNFSFGDYFKKEAIAFAWEFLTGSKDSGCLGLDPQLLWVTVFKDDDESIAIWREVADIPLERIQRRGMKDNYWSTGQPGPAGPCSEIYYDRGPAYGREGGPEEDEDRYIEIWNLVFMQYERGEGTGKDSFEILRELPKKNIDTGMGLERVAFLMQGVENLYEIDQVRPVLDLAAKLSSKTYGASVEDDVRLRVVADHVRSALMLICDGVTPANDGRGYVLRRLLRRTVRSMRLLGVEANSFTELFTVSKDAMKDAYPELENEFERILRTAVAEEEAFLRTLSSGTVFLDQALADVKKQAATQLKGEAAFLLHDTYGFPIDLTLEIAEEAGLSVDRDGFKALMAEQRDRAKADAREKKLGGTDLSVYSEFRAKGVTNFTGYETLDSDAVVLGVIVDGQGTKSASQGQIAEIILNETSFYAESGGQDSDAGLIIGDGLELEVLDVQKPIKGLISHKVLVRKGSVSIDQKVSTKVDAEWRVGARQAHSGTHLVHAALREVLGPTALQSGSYNKPGYLRLDFSWAQSLSLETKSEIEEVSNLAIRKDLNVVAQYMSLPEAKKWGAVALFGETYDESVRVVEIGGPWSRELCGGTHVDHSSQIGMISIMGESSVGSGSRRIEALVGIEAFRAFAVERALVSRLTEVLKSPREQLEERISSTIEDLKQAQRKLASLQAGAIATRIPEFIDKATTVGVTKVVVADLGEANSVEDLRSLSTGIRERISLENAVSIAVGVIEQKPMLVVATTQSARETGIKAGLLVRAASAVLGGGGGGKDDLAQGGGADATKISLAIEAIKEAIKA</sequence>
<dbReference type="Pfam" id="PF02272">
    <property type="entry name" value="DHHA1"/>
    <property type="match status" value="1"/>
</dbReference>
<accession>A0A6J6HQ35</accession>
<dbReference type="EMBL" id="CAEZVD010000001">
    <property type="protein sequence ID" value="CAB4613799.1"/>
    <property type="molecule type" value="Genomic_DNA"/>
</dbReference>
<evidence type="ECO:0000256" key="2">
    <source>
        <dbReference type="ARBA" id="ARBA00008226"/>
    </source>
</evidence>
<evidence type="ECO:0000256" key="8">
    <source>
        <dbReference type="ARBA" id="ARBA00022741"/>
    </source>
</evidence>
<dbReference type="SUPFAM" id="SSF50447">
    <property type="entry name" value="Translation proteins"/>
    <property type="match status" value="1"/>
</dbReference>
<dbReference type="HAMAP" id="MF_00036_B">
    <property type="entry name" value="Ala_tRNA_synth_B"/>
    <property type="match status" value="1"/>
</dbReference>
<keyword evidence="6" id="KW-0436">Ligase</keyword>
<dbReference type="InterPro" id="IPR018162">
    <property type="entry name" value="Ala-tRNA-ligase_IIc_anticod-bd"/>
</dbReference>
<dbReference type="CDD" id="cd00673">
    <property type="entry name" value="AlaRS_core"/>
    <property type="match status" value="1"/>
</dbReference>
<keyword evidence="10" id="KW-0067">ATP-binding</keyword>
<gene>
    <name evidence="16" type="ORF">UFOPK1909_00047</name>
</gene>
<evidence type="ECO:0000313" key="16">
    <source>
        <dbReference type="EMBL" id="CAB4613799.1"/>
    </source>
</evidence>
<protein>
    <recommendedName>
        <fullName evidence="4">Alanine--tRNA ligase</fullName>
        <ecNumber evidence="3">6.1.1.7</ecNumber>
    </recommendedName>
</protein>
<dbReference type="FunFam" id="3.30.980.10:FF:000004">
    <property type="entry name" value="Alanine--tRNA ligase, cytoplasmic"/>
    <property type="match status" value="1"/>
</dbReference>
<evidence type="ECO:0000256" key="1">
    <source>
        <dbReference type="ARBA" id="ARBA00001947"/>
    </source>
</evidence>
<dbReference type="SUPFAM" id="SSF55681">
    <property type="entry name" value="Class II aaRS and biotin synthetases"/>
    <property type="match status" value="1"/>
</dbReference>
<evidence type="ECO:0000256" key="13">
    <source>
        <dbReference type="ARBA" id="ARBA00023146"/>
    </source>
</evidence>
<evidence type="ECO:0000256" key="6">
    <source>
        <dbReference type="ARBA" id="ARBA00022598"/>
    </source>
</evidence>
<dbReference type="Gene3D" id="3.10.310.40">
    <property type="match status" value="1"/>
</dbReference>
<dbReference type="AlphaFoldDB" id="A0A6J6HQ35"/>
<comment type="similarity">
    <text evidence="2">Belongs to the class-II aminoacyl-tRNA synthetase family.</text>
</comment>
<evidence type="ECO:0000256" key="12">
    <source>
        <dbReference type="ARBA" id="ARBA00022917"/>
    </source>
</evidence>
<dbReference type="InterPro" id="IPR050058">
    <property type="entry name" value="Ala-tRNA_ligase"/>
</dbReference>
<dbReference type="GO" id="GO:0002161">
    <property type="term" value="F:aminoacyl-tRNA deacylase activity"/>
    <property type="evidence" value="ECO:0007669"/>
    <property type="project" value="TreeGrafter"/>
</dbReference>
<dbReference type="Gene3D" id="3.30.980.10">
    <property type="entry name" value="Threonyl-trna Synthetase, Chain A, domain 2"/>
    <property type="match status" value="1"/>
</dbReference>
<keyword evidence="12" id="KW-0648">Protein biosynthesis</keyword>
<dbReference type="SUPFAM" id="SSF101353">
    <property type="entry name" value="Putative anticodon-binding domain of alanyl-tRNA synthetase (AlaRS)"/>
    <property type="match status" value="1"/>
</dbReference>
<evidence type="ECO:0000256" key="4">
    <source>
        <dbReference type="ARBA" id="ARBA00017959"/>
    </source>
</evidence>
<evidence type="ECO:0000259" key="15">
    <source>
        <dbReference type="PROSITE" id="PS50860"/>
    </source>
</evidence>
<keyword evidence="7" id="KW-0479">Metal-binding</keyword>
<dbReference type="GO" id="GO:0006419">
    <property type="term" value="P:alanyl-tRNA aminoacylation"/>
    <property type="evidence" value="ECO:0007669"/>
    <property type="project" value="InterPro"/>
</dbReference>
<evidence type="ECO:0000256" key="11">
    <source>
        <dbReference type="ARBA" id="ARBA00022884"/>
    </source>
</evidence>
<comment type="cofactor">
    <cofactor evidence="1">
        <name>Zn(2+)</name>
        <dbReference type="ChEBI" id="CHEBI:29105"/>
    </cofactor>
</comment>
<evidence type="ECO:0000256" key="14">
    <source>
        <dbReference type="SAM" id="Coils"/>
    </source>
</evidence>
<dbReference type="Pfam" id="PF07973">
    <property type="entry name" value="tRNA_SAD"/>
    <property type="match status" value="1"/>
</dbReference>
<dbReference type="GO" id="GO:0000049">
    <property type="term" value="F:tRNA binding"/>
    <property type="evidence" value="ECO:0007669"/>
    <property type="project" value="UniProtKB-KW"/>
</dbReference>
<dbReference type="InterPro" id="IPR018164">
    <property type="entry name" value="Ala-tRNA-synth_IIc_N"/>
</dbReference>
<keyword evidence="8" id="KW-0547">Nucleotide-binding</keyword>
<reference evidence="16" key="1">
    <citation type="submission" date="2020-05" db="EMBL/GenBank/DDBJ databases">
        <authorList>
            <person name="Chiriac C."/>
            <person name="Salcher M."/>
            <person name="Ghai R."/>
            <person name="Kavagutti S V."/>
        </authorList>
    </citation>
    <scope>NUCLEOTIDE SEQUENCE</scope>
</reference>
<dbReference type="InterPro" id="IPR002318">
    <property type="entry name" value="Ala-tRNA-lgiase_IIc"/>
</dbReference>
<dbReference type="PANTHER" id="PTHR11777:SF9">
    <property type="entry name" value="ALANINE--TRNA LIGASE, CYTOPLASMIC"/>
    <property type="match status" value="1"/>
</dbReference>
<dbReference type="InterPro" id="IPR018163">
    <property type="entry name" value="Thr/Ala-tRNA-synth_IIc_edit"/>
</dbReference>
<dbReference type="Gene3D" id="3.30.930.10">
    <property type="entry name" value="Bira Bifunctional Protein, Domain 2"/>
    <property type="match status" value="1"/>
</dbReference>
<dbReference type="PROSITE" id="PS50860">
    <property type="entry name" value="AA_TRNA_LIGASE_II_ALA"/>
    <property type="match status" value="1"/>
</dbReference>
<feature type="domain" description="Alanyl-transfer RNA synthetases family profile" evidence="15">
    <location>
        <begin position="1"/>
        <end position="717"/>
    </location>
</feature>
<dbReference type="SUPFAM" id="SSF55186">
    <property type="entry name" value="ThrRS/AlaRS common domain"/>
    <property type="match status" value="1"/>
</dbReference>
<keyword evidence="13" id="KW-0030">Aminoacyl-tRNA synthetase</keyword>
<dbReference type="FunFam" id="3.30.930.10:FF:000004">
    <property type="entry name" value="Alanine--tRNA ligase"/>
    <property type="match status" value="1"/>
</dbReference>
<dbReference type="NCBIfam" id="TIGR00344">
    <property type="entry name" value="alaS"/>
    <property type="match status" value="1"/>
</dbReference>
<evidence type="ECO:0000256" key="5">
    <source>
        <dbReference type="ARBA" id="ARBA00022555"/>
    </source>
</evidence>
<dbReference type="GO" id="GO:0004813">
    <property type="term" value="F:alanine-tRNA ligase activity"/>
    <property type="evidence" value="ECO:0007669"/>
    <property type="project" value="UniProtKB-EC"/>
</dbReference>
<evidence type="ECO:0000256" key="3">
    <source>
        <dbReference type="ARBA" id="ARBA00013168"/>
    </source>
</evidence>
<evidence type="ECO:0000256" key="10">
    <source>
        <dbReference type="ARBA" id="ARBA00022840"/>
    </source>
</evidence>
<dbReference type="PANTHER" id="PTHR11777">
    <property type="entry name" value="ALANYL-TRNA SYNTHETASE"/>
    <property type="match status" value="1"/>
</dbReference>
<dbReference type="FunFam" id="3.10.310.40:FF:000001">
    <property type="entry name" value="Alanine--tRNA ligase"/>
    <property type="match status" value="1"/>
</dbReference>
<dbReference type="SMART" id="SM00863">
    <property type="entry name" value="tRNA_SAD"/>
    <property type="match status" value="1"/>
</dbReference>